<dbReference type="EMBL" id="CAMXCT010001295">
    <property type="protein sequence ID" value="CAI3988735.1"/>
    <property type="molecule type" value="Genomic_DNA"/>
</dbReference>
<evidence type="ECO:0000313" key="3">
    <source>
        <dbReference type="Proteomes" id="UP001152797"/>
    </source>
</evidence>
<keyword evidence="3" id="KW-1185">Reference proteome</keyword>
<comment type="caution">
    <text evidence="1">The sequence shown here is derived from an EMBL/GenBank/DDBJ whole genome shotgun (WGS) entry which is preliminary data.</text>
</comment>
<reference evidence="1" key="1">
    <citation type="submission" date="2022-10" db="EMBL/GenBank/DDBJ databases">
        <authorList>
            <person name="Chen Y."/>
            <person name="Dougan E. K."/>
            <person name="Chan C."/>
            <person name="Rhodes N."/>
            <person name="Thang M."/>
        </authorList>
    </citation>
    <scope>NUCLEOTIDE SEQUENCE</scope>
</reference>
<proteinExistence type="predicted"/>
<accession>A0A9P1CBZ3</accession>
<reference evidence="2" key="2">
    <citation type="submission" date="2024-04" db="EMBL/GenBank/DDBJ databases">
        <authorList>
            <person name="Chen Y."/>
            <person name="Shah S."/>
            <person name="Dougan E. K."/>
            <person name="Thang M."/>
            <person name="Chan C."/>
        </authorList>
    </citation>
    <scope>NUCLEOTIDE SEQUENCE [LARGE SCALE GENOMIC DNA]</scope>
</reference>
<evidence type="ECO:0000313" key="1">
    <source>
        <dbReference type="EMBL" id="CAI3988735.1"/>
    </source>
</evidence>
<dbReference type="EMBL" id="CAMXCT030001295">
    <property type="protein sequence ID" value="CAL4776047.1"/>
    <property type="molecule type" value="Genomic_DNA"/>
</dbReference>
<dbReference type="EMBL" id="CAMXCT020001295">
    <property type="protein sequence ID" value="CAL1142110.1"/>
    <property type="molecule type" value="Genomic_DNA"/>
</dbReference>
<name>A0A9P1CBZ3_9DINO</name>
<dbReference type="AlphaFoldDB" id="A0A9P1CBZ3"/>
<evidence type="ECO:0000313" key="2">
    <source>
        <dbReference type="EMBL" id="CAL1142110.1"/>
    </source>
</evidence>
<gene>
    <name evidence="1" type="ORF">C1SCF055_LOCUS15861</name>
</gene>
<protein>
    <submittedName>
        <fullName evidence="1">Uncharacterized protein</fullName>
    </submittedName>
</protein>
<sequence>MIYWANQQRFLECLLHEGTAMKADQHLSYDRTYAVHGSSSSDPASPAMTQWSARSRRAVGSRLHLPNAMPIRCGSDLVSLPTELTGKRGMTPRYSPFSTADFWKVFPVFLSDVHTSSAVRNVQCPGRQGTAFPRN</sequence>
<dbReference type="Proteomes" id="UP001152797">
    <property type="component" value="Unassembled WGS sequence"/>
</dbReference>
<organism evidence="1">
    <name type="scientific">Cladocopium goreaui</name>
    <dbReference type="NCBI Taxonomy" id="2562237"/>
    <lineage>
        <taxon>Eukaryota</taxon>
        <taxon>Sar</taxon>
        <taxon>Alveolata</taxon>
        <taxon>Dinophyceae</taxon>
        <taxon>Suessiales</taxon>
        <taxon>Symbiodiniaceae</taxon>
        <taxon>Cladocopium</taxon>
    </lineage>
</organism>